<feature type="transmembrane region" description="Helical" evidence="9">
    <location>
        <begin position="354"/>
        <end position="374"/>
    </location>
</feature>
<feature type="transmembrane region" description="Helical" evidence="9">
    <location>
        <begin position="123"/>
        <end position="145"/>
    </location>
</feature>
<evidence type="ECO:0000256" key="2">
    <source>
        <dbReference type="ARBA" id="ARBA00008974"/>
    </source>
</evidence>
<evidence type="ECO:0000256" key="4">
    <source>
        <dbReference type="ARBA" id="ARBA00022692"/>
    </source>
</evidence>
<gene>
    <name evidence="10" type="ORF">A1O1_08700</name>
</gene>
<evidence type="ECO:0000256" key="3">
    <source>
        <dbReference type="ARBA" id="ARBA00022448"/>
    </source>
</evidence>
<evidence type="ECO:0008006" key="12">
    <source>
        <dbReference type="Google" id="ProtNLM"/>
    </source>
</evidence>
<dbReference type="RefSeq" id="XP_007727748.1">
    <property type="nucleotide sequence ID" value="XM_007729558.1"/>
</dbReference>
<dbReference type="PANTHER" id="PTHR31806">
    <property type="entry name" value="PURINE-CYTOSINE PERMEASE FCY2-RELATED"/>
    <property type="match status" value="1"/>
</dbReference>
<evidence type="ECO:0000256" key="8">
    <source>
        <dbReference type="SAM" id="MobiDB-lite"/>
    </source>
</evidence>
<protein>
    <recommendedName>
        <fullName evidence="12">NCS1 family nucleobase:cation symporter-1</fullName>
    </recommendedName>
</protein>
<evidence type="ECO:0000313" key="10">
    <source>
        <dbReference type="EMBL" id="EXJ80554.1"/>
    </source>
</evidence>
<dbReference type="InterPro" id="IPR026030">
    <property type="entry name" value="Pur-cyt_permease_Fcy2/21/22"/>
</dbReference>
<dbReference type="Gene3D" id="1.10.4160.10">
    <property type="entry name" value="Hydantoin permease"/>
    <property type="match status" value="1"/>
</dbReference>
<keyword evidence="6 7" id="KW-0472">Membrane</keyword>
<evidence type="ECO:0000256" key="1">
    <source>
        <dbReference type="ARBA" id="ARBA00004141"/>
    </source>
</evidence>
<reference evidence="10 11" key="1">
    <citation type="submission" date="2013-03" db="EMBL/GenBank/DDBJ databases">
        <title>The Genome Sequence of Capronia coronata CBS 617.96.</title>
        <authorList>
            <consortium name="The Broad Institute Genomics Platform"/>
            <person name="Cuomo C."/>
            <person name="de Hoog S."/>
            <person name="Gorbushina A."/>
            <person name="Walker B."/>
            <person name="Young S.K."/>
            <person name="Zeng Q."/>
            <person name="Gargeya S."/>
            <person name="Fitzgerald M."/>
            <person name="Haas B."/>
            <person name="Abouelleil A."/>
            <person name="Allen A.W."/>
            <person name="Alvarado L."/>
            <person name="Arachchi H.M."/>
            <person name="Berlin A.M."/>
            <person name="Chapman S.B."/>
            <person name="Gainer-Dewar J."/>
            <person name="Goldberg J."/>
            <person name="Griggs A."/>
            <person name="Gujja S."/>
            <person name="Hansen M."/>
            <person name="Howarth C."/>
            <person name="Imamovic A."/>
            <person name="Ireland A."/>
            <person name="Larimer J."/>
            <person name="McCowan C."/>
            <person name="Murphy C."/>
            <person name="Pearson M."/>
            <person name="Poon T.W."/>
            <person name="Priest M."/>
            <person name="Roberts A."/>
            <person name="Saif S."/>
            <person name="Shea T."/>
            <person name="Sisk P."/>
            <person name="Sykes S."/>
            <person name="Wortman J."/>
            <person name="Nusbaum C."/>
            <person name="Birren B."/>
        </authorList>
    </citation>
    <scope>NUCLEOTIDE SEQUENCE [LARGE SCALE GENOMIC DNA]</scope>
    <source>
        <strain evidence="10 11">CBS 617.96</strain>
    </source>
</reference>
<feature type="transmembrane region" description="Helical" evidence="9">
    <location>
        <begin position="394"/>
        <end position="412"/>
    </location>
</feature>
<dbReference type="OrthoDB" id="5428495at2759"/>
<feature type="transmembrane region" description="Helical" evidence="9">
    <location>
        <begin position="298"/>
        <end position="322"/>
    </location>
</feature>
<dbReference type="InterPro" id="IPR001248">
    <property type="entry name" value="Pur-cyt_permease"/>
</dbReference>
<comment type="subcellular location">
    <subcellularLocation>
        <location evidence="1">Membrane</location>
        <topology evidence="1">Multi-pass membrane protein</topology>
    </subcellularLocation>
</comment>
<dbReference type="GO" id="GO:0022857">
    <property type="term" value="F:transmembrane transporter activity"/>
    <property type="evidence" value="ECO:0007669"/>
    <property type="project" value="InterPro"/>
</dbReference>
<keyword evidence="3 7" id="KW-0813">Transport</keyword>
<comment type="caution">
    <text evidence="10">The sequence shown here is derived from an EMBL/GenBank/DDBJ whole genome shotgun (WGS) entry which is preliminary data.</text>
</comment>
<dbReference type="HOGENOM" id="CLU_026016_2_1_1"/>
<accession>W9YE16</accession>
<feature type="transmembrane region" description="Helical" evidence="9">
    <location>
        <begin position="418"/>
        <end position="443"/>
    </location>
</feature>
<comment type="similarity">
    <text evidence="2 7">Belongs to the purine-cytosine permease (2.A.39) family.</text>
</comment>
<evidence type="ECO:0000256" key="5">
    <source>
        <dbReference type="ARBA" id="ARBA00022989"/>
    </source>
</evidence>
<evidence type="ECO:0000256" key="7">
    <source>
        <dbReference type="PIRNR" id="PIRNR002744"/>
    </source>
</evidence>
<feature type="transmembrane region" description="Helical" evidence="9">
    <location>
        <begin position="503"/>
        <end position="519"/>
    </location>
</feature>
<feature type="transmembrane region" description="Helical" evidence="9">
    <location>
        <begin position="166"/>
        <end position="189"/>
    </location>
</feature>
<evidence type="ECO:0000313" key="11">
    <source>
        <dbReference type="Proteomes" id="UP000019484"/>
    </source>
</evidence>
<dbReference type="PANTHER" id="PTHR31806:SF7">
    <property type="entry name" value="TRANSPORTER, PUTATIVE (AFU_ORTHOLOGUE AFUA_2G04690)-RELATED"/>
    <property type="match status" value="1"/>
</dbReference>
<proteinExistence type="inferred from homology"/>
<keyword evidence="5 9" id="KW-1133">Transmembrane helix</keyword>
<sequence length="529" mass="57608">MAEKHSGETAPPSKAGLLVQDGPASSLESGVAEPSVHLGKGELEVIRIREGNVVLRKLRGAEEWMDKKLHVEGTGAQRILESERHPPRLANMIFFWLSMLTSPSYVSMGILGPRFGLSVNESIWVTVLAVAFGSIIPAFTATLCPQLGLRQIAASRFAFGIWGSKFCGFLNIIVNIGFGTINCIIAGQLLRGVSGDTLSDAVGIIIVLLGSYVISFFGFRVIHMYESVAWILIFVLICVQYGQAARYYSPTPGLSYVSALDRSGAALSYFAILFGSSAAWCSMSGDYYVHYPPKTNKWLLFGLTWIGLTLPTAFIAILGNLYGGMVNTNSELSTVYKTGGLGGLMMATMRPLGYSRFVAVMYALSFMGNEIAILYSSSLSIQLWGRHFMAVPRFVWNTLLAAISLGLGWGGRHSLESIISNFLSLLGYWTICFGVVLAIEAFWFRPRLGGYDIEGWQDQSRMPLGLAGCVTLAIAIGISFLGMDQTWFIGPVAKPIGSSGGDVGNYFVLVVVLFSYPVLRHLEIKHFGR</sequence>
<feature type="transmembrane region" description="Helical" evidence="9">
    <location>
        <begin position="229"/>
        <end position="248"/>
    </location>
</feature>
<keyword evidence="4 9" id="KW-0812">Transmembrane</keyword>
<dbReference type="EMBL" id="AMWN01000008">
    <property type="protein sequence ID" value="EXJ80554.1"/>
    <property type="molecule type" value="Genomic_DNA"/>
</dbReference>
<dbReference type="PIRSF" id="PIRSF002744">
    <property type="entry name" value="Pur-cyt_permease"/>
    <property type="match status" value="1"/>
</dbReference>
<dbReference type="GO" id="GO:0000329">
    <property type="term" value="C:fungal-type vacuole membrane"/>
    <property type="evidence" value="ECO:0007669"/>
    <property type="project" value="TreeGrafter"/>
</dbReference>
<dbReference type="STRING" id="1182541.W9YE16"/>
<dbReference type="Pfam" id="PF02133">
    <property type="entry name" value="Transp_cyt_pur"/>
    <property type="match status" value="1"/>
</dbReference>
<dbReference type="GO" id="GO:0005886">
    <property type="term" value="C:plasma membrane"/>
    <property type="evidence" value="ECO:0007669"/>
    <property type="project" value="TreeGrafter"/>
</dbReference>
<name>W9YE16_9EURO</name>
<evidence type="ECO:0000256" key="9">
    <source>
        <dbReference type="SAM" id="Phobius"/>
    </source>
</evidence>
<dbReference type="AlphaFoldDB" id="W9YE16"/>
<organism evidence="10 11">
    <name type="scientific">Capronia coronata CBS 617.96</name>
    <dbReference type="NCBI Taxonomy" id="1182541"/>
    <lineage>
        <taxon>Eukaryota</taxon>
        <taxon>Fungi</taxon>
        <taxon>Dikarya</taxon>
        <taxon>Ascomycota</taxon>
        <taxon>Pezizomycotina</taxon>
        <taxon>Eurotiomycetes</taxon>
        <taxon>Chaetothyriomycetidae</taxon>
        <taxon>Chaetothyriales</taxon>
        <taxon>Herpotrichiellaceae</taxon>
        <taxon>Capronia</taxon>
    </lineage>
</organism>
<evidence type="ECO:0000256" key="6">
    <source>
        <dbReference type="ARBA" id="ARBA00023136"/>
    </source>
</evidence>
<dbReference type="eggNOG" id="ENOG502QR29">
    <property type="taxonomic scope" value="Eukaryota"/>
</dbReference>
<feature type="transmembrane region" description="Helical" evidence="9">
    <location>
        <begin position="89"/>
        <end position="111"/>
    </location>
</feature>
<feature type="transmembrane region" description="Helical" evidence="9">
    <location>
        <begin position="464"/>
        <end position="483"/>
    </location>
</feature>
<feature type="transmembrane region" description="Helical" evidence="9">
    <location>
        <begin position="201"/>
        <end position="222"/>
    </location>
</feature>
<dbReference type="GeneID" id="19163547"/>
<feature type="region of interest" description="Disordered" evidence="8">
    <location>
        <begin position="1"/>
        <end position="33"/>
    </location>
</feature>
<keyword evidence="11" id="KW-1185">Reference proteome</keyword>
<feature type="transmembrane region" description="Helical" evidence="9">
    <location>
        <begin position="268"/>
        <end position="289"/>
    </location>
</feature>
<dbReference type="Proteomes" id="UP000019484">
    <property type="component" value="Unassembled WGS sequence"/>
</dbReference>